<evidence type="ECO:0000256" key="2">
    <source>
        <dbReference type="ARBA" id="ARBA00010147"/>
    </source>
</evidence>
<dbReference type="EMBL" id="CACRXK020004052">
    <property type="protein sequence ID" value="CAB4001296.1"/>
    <property type="molecule type" value="Genomic_DNA"/>
</dbReference>
<organism evidence="8 9">
    <name type="scientific">Paramuricea clavata</name>
    <name type="common">Red gorgonian</name>
    <name type="synonym">Violescent sea-whip</name>
    <dbReference type="NCBI Taxonomy" id="317549"/>
    <lineage>
        <taxon>Eukaryota</taxon>
        <taxon>Metazoa</taxon>
        <taxon>Cnidaria</taxon>
        <taxon>Anthozoa</taxon>
        <taxon>Octocorallia</taxon>
        <taxon>Malacalcyonacea</taxon>
        <taxon>Plexauridae</taxon>
        <taxon>Paramuricea</taxon>
    </lineage>
</organism>
<dbReference type="GO" id="GO:0010185">
    <property type="term" value="P:regulation of cellular defense response"/>
    <property type="evidence" value="ECO:0007669"/>
    <property type="project" value="UniProtKB-ARBA"/>
</dbReference>
<evidence type="ECO:0000256" key="6">
    <source>
        <dbReference type="ARBA" id="ARBA00022837"/>
    </source>
</evidence>
<feature type="non-terminal residue" evidence="8">
    <location>
        <position position="1"/>
    </location>
</feature>
<protein>
    <submittedName>
        <fullName evidence="8">Uncharacterized protein</fullName>
    </submittedName>
</protein>
<dbReference type="OrthoDB" id="5979503at2759"/>
<accession>A0A6S7HAT6</accession>
<keyword evidence="9" id="KW-1185">Reference proteome</keyword>
<dbReference type="InterPro" id="IPR000421">
    <property type="entry name" value="FA58C"/>
</dbReference>
<evidence type="ECO:0000256" key="4">
    <source>
        <dbReference type="ARBA" id="ARBA00022723"/>
    </source>
</evidence>
<dbReference type="Gene3D" id="2.60.120.260">
    <property type="entry name" value="Galactose-binding domain-like"/>
    <property type="match status" value="1"/>
</dbReference>
<comment type="caution">
    <text evidence="8">The sequence shown here is derived from an EMBL/GenBank/DDBJ whole genome shotgun (WGS) entry which is preliminary data.</text>
</comment>
<gene>
    <name evidence="8" type="ORF">PACLA_8A018193</name>
</gene>
<dbReference type="SUPFAM" id="SSF49785">
    <property type="entry name" value="Galactose-binding domain-like"/>
    <property type="match status" value="1"/>
</dbReference>
<comment type="function">
    <text evidence="1">Acts as a defensive agent. Recognizes blood group fucosylated oligosaccharides including A, B, H and Lewis B-type antigens. Does not recognize Lewis A antigen and has low affinity for monovalent haptens.</text>
</comment>
<name>A0A6S7HAT6_PARCT</name>
<keyword evidence="4" id="KW-0479">Metal-binding</keyword>
<comment type="subunit">
    <text evidence="3">Homotrimer.</text>
</comment>
<evidence type="ECO:0000256" key="3">
    <source>
        <dbReference type="ARBA" id="ARBA00011233"/>
    </source>
</evidence>
<keyword evidence="5" id="KW-0430">Lectin</keyword>
<evidence type="ECO:0000313" key="9">
    <source>
        <dbReference type="Proteomes" id="UP001152795"/>
    </source>
</evidence>
<proteinExistence type="inferred from homology"/>
<evidence type="ECO:0000256" key="1">
    <source>
        <dbReference type="ARBA" id="ARBA00002219"/>
    </source>
</evidence>
<evidence type="ECO:0000256" key="5">
    <source>
        <dbReference type="ARBA" id="ARBA00022734"/>
    </source>
</evidence>
<dbReference type="AlphaFoldDB" id="A0A6S7HAT6"/>
<dbReference type="GO" id="GO:0046872">
    <property type="term" value="F:metal ion binding"/>
    <property type="evidence" value="ECO:0007669"/>
    <property type="project" value="UniProtKB-KW"/>
</dbReference>
<evidence type="ECO:0000256" key="7">
    <source>
        <dbReference type="ARBA" id="ARBA00023157"/>
    </source>
</evidence>
<dbReference type="PANTHER" id="PTHR45713">
    <property type="entry name" value="FTP DOMAIN-CONTAINING PROTEIN"/>
    <property type="match status" value="1"/>
</dbReference>
<dbReference type="InterPro" id="IPR006585">
    <property type="entry name" value="FTP1"/>
</dbReference>
<keyword evidence="7" id="KW-1015">Disulfide bond</keyword>
<dbReference type="GO" id="GO:0042806">
    <property type="term" value="F:fucose binding"/>
    <property type="evidence" value="ECO:0007669"/>
    <property type="project" value="UniProtKB-ARBA"/>
</dbReference>
<dbReference type="Pfam" id="PF00754">
    <property type="entry name" value="F5_F8_type_C"/>
    <property type="match status" value="1"/>
</dbReference>
<dbReference type="InterPro" id="IPR008979">
    <property type="entry name" value="Galactose-bd-like_sf"/>
</dbReference>
<dbReference type="PANTHER" id="PTHR45713:SF6">
    <property type="entry name" value="F5_8 TYPE C DOMAIN-CONTAINING PROTEIN"/>
    <property type="match status" value="1"/>
</dbReference>
<reference evidence="8" key="1">
    <citation type="submission" date="2020-04" db="EMBL/GenBank/DDBJ databases">
        <authorList>
            <person name="Alioto T."/>
            <person name="Alioto T."/>
            <person name="Gomez Garrido J."/>
        </authorList>
    </citation>
    <scope>NUCLEOTIDE SEQUENCE</scope>
    <source>
        <strain evidence="8">A484AB</strain>
    </source>
</reference>
<sequence>MAIKMMILFVIFNSCCSANYQEERSQDRYGSDLTKNFAFGRPTSQSSTFNNGHASRLTDGNTNPYFGNNSCSETDVGNDVSWEVTFQTKIYITSVTITTRADPYWMYSDYFEIKLKNETSEFPSPCATGILANNGEVKTYACHTPYQVTAIRIVLPGIEKRLSLCEVEVHGREFDFFENEVNYALRQPAKESSNYDSSVMASVAVDDLTPLVERRFNRYHLNASLHISSSSVHTPTKITRCYRRAKPLVSCHHCRNLDTRVEESTTK</sequence>
<dbReference type="SMART" id="SM00607">
    <property type="entry name" value="FTP"/>
    <property type="match status" value="1"/>
</dbReference>
<dbReference type="Proteomes" id="UP001152795">
    <property type="component" value="Unassembled WGS sequence"/>
</dbReference>
<keyword evidence="6" id="KW-0106">Calcium</keyword>
<comment type="similarity">
    <text evidence="2">Belongs to the fucolectin family.</text>
</comment>
<dbReference type="InterPro" id="IPR051941">
    <property type="entry name" value="BG_Antigen-Binding_Lectin"/>
</dbReference>
<evidence type="ECO:0000313" key="8">
    <source>
        <dbReference type="EMBL" id="CAB4001296.1"/>
    </source>
</evidence>
<dbReference type="GO" id="GO:0001868">
    <property type="term" value="P:regulation of complement activation, lectin pathway"/>
    <property type="evidence" value="ECO:0007669"/>
    <property type="project" value="UniProtKB-ARBA"/>
</dbReference>